<dbReference type="RefSeq" id="WP_084071488.1">
    <property type="nucleotide sequence ID" value="NZ_FWXY01000030.1"/>
</dbReference>
<keyword evidence="6" id="KW-0411">Iron-sulfur</keyword>
<dbReference type="Proteomes" id="UP000192418">
    <property type="component" value="Unassembled WGS sequence"/>
</dbReference>
<accession>A0A1W2EFK2</accession>
<dbReference type="GO" id="GO:0051539">
    <property type="term" value="F:4 iron, 4 sulfur cluster binding"/>
    <property type="evidence" value="ECO:0007669"/>
    <property type="project" value="UniProtKB-KW"/>
</dbReference>
<dbReference type="STRING" id="1121400.SAMN02746065_1304"/>
<dbReference type="PROSITE" id="PS00198">
    <property type="entry name" value="4FE4S_FER_1"/>
    <property type="match status" value="1"/>
</dbReference>
<dbReference type="GO" id="GO:0016491">
    <property type="term" value="F:oxidoreductase activity"/>
    <property type="evidence" value="ECO:0007669"/>
    <property type="project" value="InterPro"/>
</dbReference>
<dbReference type="GO" id="GO:0046872">
    <property type="term" value="F:metal ion binding"/>
    <property type="evidence" value="ECO:0007669"/>
    <property type="project" value="UniProtKB-KW"/>
</dbReference>
<keyword evidence="5" id="KW-0408">Iron</keyword>
<name>A0A1W2EFK2_9BACT</name>
<dbReference type="PANTHER" id="PTHR30352">
    <property type="entry name" value="PYRUVATE FORMATE-LYASE-ACTIVATING ENZYME"/>
    <property type="match status" value="1"/>
</dbReference>
<dbReference type="EMBL" id="FWXY01000030">
    <property type="protein sequence ID" value="SMD08096.1"/>
    <property type="molecule type" value="Genomic_DNA"/>
</dbReference>
<keyword evidence="9" id="KW-0670">Pyruvate</keyword>
<evidence type="ECO:0000256" key="1">
    <source>
        <dbReference type="ARBA" id="ARBA00001966"/>
    </source>
</evidence>
<dbReference type="NCBIfam" id="TIGR02494">
    <property type="entry name" value="PFLE_PFLC"/>
    <property type="match status" value="1"/>
</dbReference>
<feature type="domain" description="4Fe-4S ferredoxin-type" evidence="7">
    <location>
        <begin position="73"/>
        <end position="102"/>
    </location>
</feature>
<dbReference type="Gene3D" id="3.20.20.70">
    <property type="entry name" value="Aldolase class I"/>
    <property type="match status" value="1"/>
</dbReference>
<dbReference type="SFLD" id="SFLDS00029">
    <property type="entry name" value="Radical_SAM"/>
    <property type="match status" value="1"/>
</dbReference>
<dbReference type="PIRSF" id="PIRSF000371">
    <property type="entry name" value="PFL_act_enz"/>
    <property type="match status" value="1"/>
</dbReference>
<dbReference type="InterPro" id="IPR007197">
    <property type="entry name" value="rSAM"/>
</dbReference>
<dbReference type="InterPro" id="IPR017896">
    <property type="entry name" value="4Fe4S_Fe-S-bd"/>
</dbReference>
<dbReference type="PROSITE" id="PS51918">
    <property type="entry name" value="RADICAL_SAM"/>
    <property type="match status" value="1"/>
</dbReference>
<evidence type="ECO:0000256" key="2">
    <source>
        <dbReference type="ARBA" id="ARBA00022485"/>
    </source>
</evidence>
<sequence length="299" mass="33330">MGRIFAIKKYAIHDGPNIRTTVFFKGCPLRCAWCHNPEGISLFIDRIWIKNKCIACGQCLDECISGALFLKNGEIIRDGERCVACGHCVDICPALAHESTGREADVNVIMEEIKKDIVFYDQSGGGVTFSGGEPLYQPHLLLELLTVCKKSGIHRAVDTCVHAKAELVKDVAALTDLFLVDIKHMDSDVHEKFTGVSNGLILENIRLLARMDKEIRFRIPLIEGVNSDPENIEKTGRFIAGVAPESRVDLLVYHEMASSKYDKLGMPLSPFTFRKPKGKDIKRCVEQLERLGLRVFKGG</sequence>
<dbReference type="GO" id="GO:0016829">
    <property type="term" value="F:lyase activity"/>
    <property type="evidence" value="ECO:0007669"/>
    <property type="project" value="UniProtKB-KW"/>
</dbReference>
<keyword evidence="10" id="KW-1185">Reference proteome</keyword>
<organism evidence="9 10">
    <name type="scientific">Desulfocicer vacuolatum DSM 3385</name>
    <dbReference type="NCBI Taxonomy" id="1121400"/>
    <lineage>
        <taxon>Bacteria</taxon>
        <taxon>Pseudomonadati</taxon>
        <taxon>Thermodesulfobacteriota</taxon>
        <taxon>Desulfobacteria</taxon>
        <taxon>Desulfobacterales</taxon>
        <taxon>Desulfobacteraceae</taxon>
        <taxon>Desulfocicer</taxon>
    </lineage>
</organism>
<keyword evidence="9" id="KW-0456">Lyase</keyword>
<dbReference type="SUPFAM" id="SSF54862">
    <property type="entry name" value="4Fe-4S ferredoxins"/>
    <property type="match status" value="1"/>
</dbReference>
<dbReference type="InterPro" id="IPR017900">
    <property type="entry name" value="4Fe4S_Fe_S_CS"/>
</dbReference>
<dbReference type="SFLD" id="SFLDG01066">
    <property type="entry name" value="organic_radical-activating_enz"/>
    <property type="match status" value="1"/>
</dbReference>
<evidence type="ECO:0000256" key="3">
    <source>
        <dbReference type="ARBA" id="ARBA00022691"/>
    </source>
</evidence>
<protein>
    <submittedName>
        <fullName evidence="9">Pyruvate formate lyase activating enzyme</fullName>
    </submittedName>
</protein>
<dbReference type="SUPFAM" id="SSF102114">
    <property type="entry name" value="Radical SAM enzymes"/>
    <property type="match status" value="1"/>
</dbReference>
<evidence type="ECO:0000256" key="6">
    <source>
        <dbReference type="ARBA" id="ARBA00023014"/>
    </source>
</evidence>
<keyword evidence="2" id="KW-0004">4Fe-4S</keyword>
<evidence type="ECO:0000256" key="5">
    <source>
        <dbReference type="ARBA" id="ARBA00023004"/>
    </source>
</evidence>
<evidence type="ECO:0000259" key="8">
    <source>
        <dbReference type="PROSITE" id="PS51918"/>
    </source>
</evidence>
<dbReference type="AlphaFoldDB" id="A0A1W2EFK2"/>
<dbReference type="InterPro" id="IPR040074">
    <property type="entry name" value="BssD/PflA/YjjW"/>
</dbReference>
<dbReference type="PROSITE" id="PS51379">
    <property type="entry name" value="4FE4S_FER_2"/>
    <property type="match status" value="2"/>
</dbReference>
<dbReference type="InterPro" id="IPR034457">
    <property type="entry name" value="Organic_radical-activating"/>
</dbReference>
<dbReference type="SFLD" id="SFLDG01118">
    <property type="entry name" value="activating_enzymes__group_2"/>
    <property type="match status" value="1"/>
</dbReference>
<dbReference type="InterPro" id="IPR058240">
    <property type="entry name" value="rSAM_sf"/>
</dbReference>
<gene>
    <name evidence="9" type="ORF">SAMN02746065_1304</name>
</gene>
<keyword evidence="3" id="KW-0949">S-adenosyl-L-methionine</keyword>
<dbReference type="InterPro" id="IPR012839">
    <property type="entry name" value="Organic_radical_activase"/>
</dbReference>
<dbReference type="OrthoDB" id="9782387at2"/>
<dbReference type="Gene3D" id="3.30.70.20">
    <property type="match status" value="1"/>
</dbReference>
<feature type="domain" description="4Fe-4S ferredoxin-type" evidence="7">
    <location>
        <begin position="45"/>
        <end position="72"/>
    </location>
</feature>
<evidence type="ECO:0000256" key="4">
    <source>
        <dbReference type="ARBA" id="ARBA00022723"/>
    </source>
</evidence>
<evidence type="ECO:0000259" key="7">
    <source>
        <dbReference type="PROSITE" id="PS51379"/>
    </source>
</evidence>
<feature type="domain" description="Radical SAM core" evidence="8">
    <location>
        <begin position="13"/>
        <end position="294"/>
    </location>
</feature>
<dbReference type="Pfam" id="PF04055">
    <property type="entry name" value="Radical_SAM"/>
    <property type="match status" value="1"/>
</dbReference>
<dbReference type="InterPro" id="IPR013785">
    <property type="entry name" value="Aldolase_TIM"/>
</dbReference>
<comment type="cofactor">
    <cofactor evidence="1">
        <name>[4Fe-4S] cluster</name>
        <dbReference type="ChEBI" id="CHEBI:49883"/>
    </cofactor>
</comment>
<dbReference type="PANTHER" id="PTHR30352:SF4">
    <property type="entry name" value="PYRUVATE FORMATE-LYASE 2-ACTIVATING ENZYME"/>
    <property type="match status" value="1"/>
</dbReference>
<evidence type="ECO:0000313" key="10">
    <source>
        <dbReference type="Proteomes" id="UP000192418"/>
    </source>
</evidence>
<evidence type="ECO:0000313" key="9">
    <source>
        <dbReference type="EMBL" id="SMD08096.1"/>
    </source>
</evidence>
<keyword evidence="4" id="KW-0479">Metal-binding</keyword>
<proteinExistence type="predicted"/>
<reference evidence="9 10" key="1">
    <citation type="submission" date="2017-04" db="EMBL/GenBank/DDBJ databases">
        <authorList>
            <person name="Afonso C.L."/>
            <person name="Miller P.J."/>
            <person name="Scott M.A."/>
            <person name="Spackman E."/>
            <person name="Goraichik I."/>
            <person name="Dimitrov K.M."/>
            <person name="Suarez D.L."/>
            <person name="Swayne D.E."/>
        </authorList>
    </citation>
    <scope>NUCLEOTIDE SEQUENCE [LARGE SCALE GENOMIC DNA]</scope>
    <source>
        <strain evidence="9 10">DSM 3385</strain>
    </source>
</reference>